<proteinExistence type="predicted"/>
<evidence type="ECO:0000313" key="2">
    <source>
        <dbReference type="EMBL" id="PKV78902.1"/>
    </source>
</evidence>
<dbReference type="InterPro" id="IPR055681">
    <property type="entry name" value="DUF7257"/>
</dbReference>
<dbReference type="Pfam" id="PF23918">
    <property type="entry name" value="DUF7257"/>
    <property type="match status" value="1"/>
</dbReference>
<evidence type="ECO:0000259" key="1">
    <source>
        <dbReference type="Pfam" id="PF23918"/>
    </source>
</evidence>
<gene>
    <name evidence="2" type="ORF">ATK86_3285</name>
</gene>
<sequence length="462" mass="47627">MTSPDKSVPSGSYTGGSIRNIQKVTWESARATILSSVMGSFAGVEAIGANMNAANNEAINAANEAQAGASSAKSSASSAQTTSTANASAISDLQTKQTQEQVGGASATDNFQSWDDTKWSVAKWLSGAGTVADIVVAEDQAGISKSGNTGTGADFALRKTPLMTDDQSVSMVLGRPNQAGVFTGSGLLIRAASDLSTFVIVQVGTARVLLQRATFSGGALVVTTWAEKTGLALSVGDTITVTATGPSYEVMVNGIGKLTYRDTAVSSPVGANNRWVGFFSACNAADAWDGSKELSFGFDLDSFAAADTTPPAVVGTGWSLCRQNTAIVPMTVGSLKYGAVFDTARQASNVNIIDLPSGAVQIIKPGWYVMSVSAFWARPCGTTYNYNVSLWTAPSPDGQWKLARNGGATAGSAVLHSAGTFVVFAAAGSVWSPGYYIAGANEMKGDPLGHDTYFDGTLCSYS</sequence>
<feature type="domain" description="DUF7257" evidence="1">
    <location>
        <begin position="81"/>
        <end position="278"/>
    </location>
</feature>
<evidence type="ECO:0000313" key="3">
    <source>
        <dbReference type="Proteomes" id="UP000233766"/>
    </source>
</evidence>
<dbReference type="OrthoDB" id="4500869at2"/>
<keyword evidence="3" id="KW-1185">Reference proteome</keyword>
<accession>A0A2N3VBA4</accession>
<organism evidence="2 3">
    <name type="scientific">Nocardia fluminea</name>
    <dbReference type="NCBI Taxonomy" id="134984"/>
    <lineage>
        <taxon>Bacteria</taxon>
        <taxon>Bacillati</taxon>
        <taxon>Actinomycetota</taxon>
        <taxon>Actinomycetes</taxon>
        <taxon>Mycobacteriales</taxon>
        <taxon>Nocardiaceae</taxon>
        <taxon>Nocardia</taxon>
    </lineage>
</organism>
<dbReference type="Proteomes" id="UP000233766">
    <property type="component" value="Unassembled WGS sequence"/>
</dbReference>
<protein>
    <recommendedName>
        <fullName evidence="1">DUF7257 domain-containing protein</fullName>
    </recommendedName>
</protein>
<dbReference type="EMBL" id="PJMW01000002">
    <property type="protein sequence ID" value="PKV78902.1"/>
    <property type="molecule type" value="Genomic_DNA"/>
</dbReference>
<reference evidence="2 3" key="1">
    <citation type="submission" date="2017-12" db="EMBL/GenBank/DDBJ databases">
        <title>Sequencing the genomes of 1000 Actinobacteria strains.</title>
        <authorList>
            <person name="Klenk H.-P."/>
        </authorList>
    </citation>
    <scope>NUCLEOTIDE SEQUENCE [LARGE SCALE GENOMIC DNA]</scope>
    <source>
        <strain evidence="2 3">DSM 44489</strain>
    </source>
</reference>
<name>A0A2N3VBA4_9NOCA</name>
<dbReference type="AlphaFoldDB" id="A0A2N3VBA4"/>
<dbReference type="RefSeq" id="WP_143875979.1">
    <property type="nucleotide sequence ID" value="NZ_PJMW01000002.1"/>
</dbReference>
<comment type="caution">
    <text evidence="2">The sequence shown here is derived from an EMBL/GenBank/DDBJ whole genome shotgun (WGS) entry which is preliminary data.</text>
</comment>